<feature type="domain" description="Type IX secretion system protein PorV" evidence="1">
    <location>
        <begin position="18"/>
        <end position="193"/>
    </location>
</feature>
<name>A0A383BSS3_9ZZZZ</name>
<dbReference type="SUPFAM" id="SSF56935">
    <property type="entry name" value="Porins"/>
    <property type="match status" value="1"/>
</dbReference>
<evidence type="ECO:0000313" key="2">
    <source>
        <dbReference type="EMBL" id="SVE22929.1"/>
    </source>
</evidence>
<accession>A0A383BSS3</accession>
<feature type="non-terminal residue" evidence="2">
    <location>
        <position position="210"/>
    </location>
</feature>
<protein>
    <recommendedName>
        <fullName evidence="1">Type IX secretion system protein PorV domain-containing protein</fullName>
    </recommendedName>
</protein>
<dbReference type="Pfam" id="PF19572">
    <property type="entry name" value="PorV"/>
    <property type="match status" value="1"/>
</dbReference>
<dbReference type="NCBIfam" id="NF033709">
    <property type="entry name" value="PorV_fam"/>
    <property type="match status" value="1"/>
</dbReference>
<dbReference type="EMBL" id="UINC01202908">
    <property type="protein sequence ID" value="SVE22929.1"/>
    <property type="molecule type" value="Genomic_DNA"/>
</dbReference>
<reference evidence="2" key="1">
    <citation type="submission" date="2018-05" db="EMBL/GenBank/DDBJ databases">
        <authorList>
            <person name="Lanie J.A."/>
            <person name="Ng W.-L."/>
            <person name="Kazmierczak K.M."/>
            <person name="Andrzejewski T.M."/>
            <person name="Davidsen T.M."/>
            <person name="Wayne K.J."/>
            <person name="Tettelin H."/>
            <person name="Glass J.I."/>
            <person name="Rusch D."/>
            <person name="Podicherti R."/>
            <person name="Tsui H.-C.T."/>
            <person name="Winkler M.E."/>
        </authorList>
    </citation>
    <scope>NUCLEOTIDE SEQUENCE</scope>
</reference>
<evidence type="ECO:0000259" key="1">
    <source>
        <dbReference type="Pfam" id="PF19572"/>
    </source>
</evidence>
<organism evidence="2">
    <name type="scientific">marine metagenome</name>
    <dbReference type="NCBI Taxonomy" id="408172"/>
    <lineage>
        <taxon>unclassified sequences</taxon>
        <taxon>metagenomes</taxon>
        <taxon>ecological metagenomes</taxon>
    </lineage>
</organism>
<dbReference type="AlphaFoldDB" id="A0A383BSS3"/>
<gene>
    <name evidence="2" type="ORF">METZ01_LOCUS475783</name>
</gene>
<dbReference type="Gene3D" id="2.40.160.60">
    <property type="entry name" value="Outer membrane protein transport protein (OMPP1/FadL/TodX)"/>
    <property type="match status" value="1"/>
</dbReference>
<sequence>MKRLTLYIILISTLIPSQSKVGTTAAQFLGIGVGSRAMSMGGAFTAMYDDPSCLYWNPGSIAHFKEDKLQFTNASWLIDTKWMYGSYVHIVDYKSTIAANLFYLDYGEEEVTTIYEQDGTGDYWSAYDLSVGLYYGTSITNKFSFGGGIKYIRQTIYNEGASTFAFDVGLLYQNYNEHYRLGVSISNIGIEMNLEGSDLYFSCDPDPDNA</sequence>
<dbReference type="InterPro" id="IPR045741">
    <property type="entry name" value="PorV"/>
</dbReference>
<proteinExistence type="predicted"/>